<sequence>MGHYCRICGRTRPNEKFSGKGHRNHICKDCSRRKEKKNDKNEKDRLSADLKSLLASMPPPSWDIDTVNFERFVNACEQNDADKSDDEDLPF</sequence>
<name>A0A5K7WZ75_9BACL</name>
<dbReference type="AlphaFoldDB" id="A0A5K7WZ75"/>
<proteinExistence type="predicted"/>
<dbReference type="EMBL" id="AP021853">
    <property type="protein sequence ID" value="BBN97928.1"/>
    <property type="molecule type" value="Genomic_DNA"/>
</dbReference>
<protein>
    <submittedName>
        <fullName evidence="1">Uncharacterized protein</fullName>
    </submittedName>
</protein>
<accession>A0A5K7WZ75</accession>
<evidence type="ECO:0000313" key="1">
    <source>
        <dbReference type="EMBL" id="BBN97928.1"/>
    </source>
</evidence>
<evidence type="ECO:0000313" key="2">
    <source>
        <dbReference type="Proteomes" id="UP000326951"/>
    </source>
</evidence>
<dbReference type="Proteomes" id="UP000326951">
    <property type="component" value="Chromosome"/>
</dbReference>
<reference evidence="1 2" key="1">
    <citation type="submission" date="2019-09" db="EMBL/GenBank/DDBJ databases">
        <title>Complete genome sequence of Sporolactobacillus terrae 70-3.</title>
        <authorList>
            <person name="Tanaka N."/>
            <person name="Shiwa Y."/>
            <person name="Fujita N."/>
            <person name="Tanasupawat S."/>
        </authorList>
    </citation>
    <scope>NUCLEOTIDE SEQUENCE [LARGE SCALE GENOMIC DNA]</scope>
    <source>
        <strain evidence="1 2">70-3</strain>
    </source>
</reference>
<gene>
    <name evidence="1" type="ORF">St703_06330</name>
</gene>
<organism evidence="1 2">
    <name type="scientific">Sporolactobacillus terrae</name>
    <dbReference type="NCBI Taxonomy" id="269673"/>
    <lineage>
        <taxon>Bacteria</taxon>
        <taxon>Bacillati</taxon>
        <taxon>Bacillota</taxon>
        <taxon>Bacilli</taxon>
        <taxon>Bacillales</taxon>
        <taxon>Sporolactobacillaceae</taxon>
        <taxon>Sporolactobacillus</taxon>
    </lineage>
</organism>